<evidence type="ECO:0000256" key="11">
    <source>
        <dbReference type="SAM" id="Phobius"/>
    </source>
</evidence>
<dbReference type="PROSITE" id="PS51450">
    <property type="entry name" value="LRR"/>
    <property type="match status" value="1"/>
</dbReference>
<keyword evidence="13" id="KW-1185">Reference proteome</keyword>
<proteinExistence type="inferred from homology"/>
<dbReference type="PANTHER" id="PTHR48063:SF112">
    <property type="entry name" value="RECEPTOR LIKE PROTEIN 30-LIKE"/>
    <property type="match status" value="1"/>
</dbReference>
<keyword evidence="5" id="KW-0732">Signal</keyword>
<sequence>MNNLKGVILEELTHLTGLTTLNLSHNQLSGKIPRKMGELESLESLDLSVNQLSDMIPDSLSSITKLSALSLSYNNFSGKIPKGNQLQTLDDPSIYAGFATGFWGVVGVLIFNKSWRHAYLRLVDRCKDGLLLLVEIKMASFRNKMCILD</sequence>
<comment type="similarity">
    <text evidence="2">Belongs to the RLP family.</text>
</comment>
<keyword evidence="8 11" id="KW-0472">Membrane</keyword>
<evidence type="ECO:0000256" key="2">
    <source>
        <dbReference type="ARBA" id="ARBA00009592"/>
    </source>
</evidence>
<keyword evidence="3" id="KW-0433">Leucine-rich repeat</keyword>
<evidence type="ECO:0000256" key="9">
    <source>
        <dbReference type="ARBA" id="ARBA00023170"/>
    </source>
</evidence>
<gene>
    <name evidence="12" type="ORF">J1N35_017103</name>
</gene>
<feature type="transmembrane region" description="Helical" evidence="11">
    <location>
        <begin position="94"/>
        <end position="111"/>
    </location>
</feature>
<keyword evidence="10" id="KW-0325">Glycoprotein</keyword>
<dbReference type="OrthoDB" id="998813at2759"/>
<dbReference type="GO" id="GO:0016020">
    <property type="term" value="C:membrane"/>
    <property type="evidence" value="ECO:0007669"/>
    <property type="project" value="UniProtKB-SubCell"/>
</dbReference>
<comment type="caution">
    <text evidence="12">The sequence shown here is derived from an EMBL/GenBank/DDBJ whole genome shotgun (WGS) entry which is preliminary data.</text>
</comment>
<evidence type="ECO:0000313" key="12">
    <source>
        <dbReference type="EMBL" id="KAH1089846.1"/>
    </source>
</evidence>
<organism evidence="12 13">
    <name type="scientific">Gossypium stocksii</name>
    <dbReference type="NCBI Taxonomy" id="47602"/>
    <lineage>
        <taxon>Eukaryota</taxon>
        <taxon>Viridiplantae</taxon>
        <taxon>Streptophyta</taxon>
        <taxon>Embryophyta</taxon>
        <taxon>Tracheophyta</taxon>
        <taxon>Spermatophyta</taxon>
        <taxon>Magnoliopsida</taxon>
        <taxon>eudicotyledons</taxon>
        <taxon>Gunneridae</taxon>
        <taxon>Pentapetalae</taxon>
        <taxon>rosids</taxon>
        <taxon>malvids</taxon>
        <taxon>Malvales</taxon>
        <taxon>Malvaceae</taxon>
        <taxon>Malvoideae</taxon>
        <taxon>Gossypium</taxon>
    </lineage>
</organism>
<evidence type="ECO:0000256" key="8">
    <source>
        <dbReference type="ARBA" id="ARBA00023136"/>
    </source>
</evidence>
<reference evidence="12 13" key="1">
    <citation type="journal article" date="2021" name="Plant Biotechnol. J.">
        <title>Multi-omics assisted identification of the key and species-specific regulatory components of drought-tolerant mechanisms in Gossypium stocksii.</title>
        <authorList>
            <person name="Yu D."/>
            <person name="Ke L."/>
            <person name="Zhang D."/>
            <person name="Wu Y."/>
            <person name="Sun Y."/>
            <person name="Mei J."/>
            <person name="Sun J."/>
            <person name="Sun Y."/>
        </authorList>
    </citation>
    <scope>NUCLEOTIDE SEQUENCE [LARGE SCALE GENOMIC DNA]</scope>
    <source>
        <strain evidence="13">cv. E1</strain>
        <tissue evidence="12">Leaf</tissue>
    </source>
</reference>
<dbReference type="Pfam" id="PF13855">
    <property type="entry name" value="LRR_8"/>
    <property type="match status" value="1"/>
</dbReference>
<protein>
    <recommendedName>
        <fullName evidence="14">Leucine-rich repeat-containing N-terminal plant-type domain-containing protein</fullName>
    </recommendedName>
</protein>
<evidence type="ECO:0000256" key="4">
    <source>
        <dbReference type="ARBA" id="ARBA00022692"/>
    </source>
</evidence>
<accession>A0A9D4A5W7</accession>
<dbReference type="InterPro" id="IPR046956">
    <property type="entry name" value="RLP23-like"/>
</dbReference>
<dbReference type="PANTHER" id="PTHR48063">
    <property type="entry name" value="LRR RECEPTOR-LIKE KINASE"/>
    <property type="match status" value="1"/>
</dbReference>
<name>A0A9D4A5W7_9ROSI</name>
<comment type="subcellular location">
    <subcellularLocation>
        <location evidence="1">Membrane</location>
        <topology evidence="1">Single-pass type I membrane protein</topology>
    </subcellularLocation>
</comment>
<dbReference type="InterPro" id="IPR001611">
    <property type="entry name" value="Leu-rich_rpt"/>
</dbReference>
<evidence type="ECO:0000256" key="5">
    <source>
        <dbReference type="ARBA" id="ARBA00022729"/>
    </source>
</evidence>
<dbReference type="PRINTS" id="PR00019">
    <property type="entry name" value="LEURICHRPT"/>
</dbReference>
<dbReference type="AlphaFoldDB" id="A0A9D4A5W7"/>
<dbReference type="FunFam" id="3.80.10.10:FF:000041">
    <property type="entry name" value="LRR receptor-like serine/threonine-protein kinase ERECTA"/>
    <property type="match status" value="1"/>
</dbReference>
<evidence type="ECO:0000256" key="1">
    <source>
        <dbReference type="ARBA" id="ARBA00004479"/>
    </source>
</evidence>
<evidence type="ECO:0000256" key="7">
    <source>
        <dbReference type="ARBA" id="ARBA00022989"/>
    </source>
</evidence>
<evidence type="ECO:0000256" key="6">
    <source>
        <dbReference type="ARBA" id="ARBA00022737"/>
    </source>
</evidence>
<evidence type="ECO:0000256" key="10">
    <source>
        <dbReference type="ARBA" id="ARBA00023180"/>
    </source>
</evidence>
<evidence type="ECO:0008006" key="14">
    <source>
        <dbReference type="Google" id="ProtNLM"/>
    </source>
</evidence>
<dbReference type="Proteomes" id="UP000828251">
    <property type="component" value="Unassembled WGS sequence"/>
</dbReference>
<evidence type="ECO:0000313" key="13">
    <source>
        <dbReference type="Proteomes" id="UP000828251"/>
    </source>
</evidence>
<keyword evidence="4 11" id="KW-0812">Transmembrane</keyword>
<keyword evidence="7 11" id="KW-1133">Transmembrane helix</keyword>
<keyword evidence="6" id="KW-0677">Repeat</keyword>
<keyword evidence="9" id="KW-0675">Receptor</keyword>
<dbReference type="EMBL" id="JAIQCV010000006">
    <property type="protein sequence ID" value="KAH1089846.1"/>
    <property type="molecule type" value="Genomic_DNA"/>
</dbReference>
<dbReference type="InterPro" id="IPR032675">
    <property type="entry name" value="LRR_dom_sf"/>
</dbReference>
<dbReference type="Gene3D" id="3.80.10.10">
    <property type="entry name" value="Ribonuclease Inhibitor"/>
    <property type="match status" value="1"/>
</dbReference>
<evidence type="ECO:0000256" key="3">
    <source>
        <dbReference type="ARBA" id="ARBA00022614"/>
    </source>
</evidence>
<dbReference type="SUPFAM" id="SSF52058">
    <property type="entry name" value="L domain-like"/>
    <property type="match status" value="1"/>
</dbReference>